<name>A0ABP8RYS2_9PSEU</name>
<comment type="caution">
    <text evidence="2">The sequence shown here is derived from an EMBL/GenBank/DDBJ whole genome shotgun (WGS) entry which is preliminary data.</text>
</comment>
<protein>
    <submittedName>
        <fullName evidence="2">Helix-turn-helix domain-containing protein</fullName>
    </submittedName>
</protein>
<dbReference type="InterPro" id="IPR002818">
    <property type="entry name" value="DJ-1/PfpI"/>
</dbReference>
<organism evidence="2 3">
    <name type="scientific">Pseudonocardia xishanensis</name>
    <dbReference type="NCBI Taxonomy" id="630995"/>
    <lineage>
        <taxon>Bacteria</taxon>
        <taxon>Bacillati</taxon>
        <taxon>Actinomycetota</taxon>
        <taxon>Actinomycetes</taxon>
        <taxon>Pseudonocardiales</taxon>
        <taxon>Pseudonocardiaceae</taxon>
        <taxon>Pseudonocardia</taxon>
    </lineage>
</organism>
<dbReference type="EMBL" id="BAABGT010000087">
    <property type="protein sequence ID" value="GAA4554916.1"/>
    <property type="molecule type" value="Genomic_DNA"/>
</dbReference>
<gene>
    <name evidence="2" type="ORF">GCM10023175_54120</name>
</gene>
<dbReference type="Gene3D" id="1.10.10.60">
    <property type="entry name" value="Homeodomain-like"/>
    <property type="match status" value="1"/>
</dbReference>
<dbReference type="SUPFAM" id="SSF52317">
    <property type="entry name" value="Class I glutamine amidotransferase-like"/>
    <property type="match status" value="1"/>
</dbReference>
<evidence type="ECO:0000259" key="1">
    <source>
        <dbReference type="Pfam" id="PF01965"/>
    </source>
</evidence>
<dbReference type="PANTHER" id="PTHR43130">
    <property type="entry name" value="ARAC-FAMILY TRANSCRIPTIONAL REGULATOR"/>
    <property type="match status" value="1"/>
</dbReference>
<feature type="domain" description="DJ-1/PfpI" evidence="1">
    <location>
        <begin position="42"/>
        <end position="175"/>
    </location>
</feature>
<accession>A0ABP8RYS2</accession>
<proteinExistence type="predicted"/>
<dbReference type="PANTHER" id="PTHR43130:SF3">
    <property type="entry name" value="HTH-TYPE TRANSCRIPTIONAL REGULATOR RV1931C"/>
    <property type="match status" value="1"/>
</dbReference>
<dbReference type="RefSeq" id="WP_345424492.1">
    <property type="nucleotide sequence ID" value="NZ_BAABGT010000087.1"/>
</dbReference>
<dbReference type="Pfam" id="PF01965">
    <property type="entry name" value="DJ-1_PfpI"/>
    <property type="match status" value="1"/>
</dbReference>
<dbReference type="CDD" id="cd03137">
    <property type="entry name" value="GATase1_AraC_1"/>
    <property type="match status" value="1"/>
</dbReference>
<dbReference type="Proteomes" id="UP001501598">
    <property type="component" value="Unassembled WGS sequence"/>
</dbReference>
<evidence type="ECO:0000313" key="2">
    <source>
        <dbReference type="EMBL" id="GAA4554916.1"/>
    </source>
</evidence>
<dbReference type="InterPro" id="IPR029062">
    <property type="entry name" value="Class_I_gatase-like"/>
</dbReference>
<keyword evidence="3" id="KW-1185">Reference proteome</keyword>
<sequence>MTHRVVALALPGLFTFDLSSVVQLFGHPPELESHAEPLYDFSVCGSESGSVRTADGFDLVVTGGLETLSDADTVVVPGYDNAWAAEPDEPALRALRRAADRGARMMSVCVGAFALGHAGILDGRRATTHWAVVDRLADQFPATSVVSDVLYVDDDHVLTSAGLASGIDLSLHVIRADHGAQVAARLARWNVVAPHRDGAQAQFIDIALPDTSRTSIASTCAWALGRLDGHLDLADLAAHAGISERSLLRRFHDELGTSCPGTAFGVGRWTT</sequence>
<reference evidence="3" key="1">
    <citation type="journal article" date="2019" name="Int. J. Syst. Evol. Microbiol.">
        <title>The Global Catalogue of Microorganisms (GCM) 10K type strain sequencing project: providing services to taxonomists for standard genome sequencing and annotation.</title>
        <authorList>
            <consortium name="The Broad Institute Genomics Platform"/>
            <consortium name="The Broad Institute Genome Sequencing Center for Infectious Disease"/>
            <person name="Wu L."/>
            <person name="Ma J."/>
        </authorList>
    </citation>
    <scope>NUCLEOTIDE SEQUENCE [LARGE SCALE GENOMIC DNA]</scope>
    <source>
        <strain evidence="3">JCM 17906</strain>
    </source>
</reference>
<evidence type="ECO:0000313" key="3">
    <source>
        <dbReference type="Proteomes" id="UP001501598"/>
    </source>
</evidence>
<dbReference type="Gene3D" id="3.40.50.880">
    <property type="match status" value="1"/>
</dbReference>
<dbReference type="InterPro" id="IPR052158">
    <property type="entry name" value="INH-QAR"/>
</dbReference>